<gene>
    <name evidence="17" type="ORF">GE061_006053</name>
</gene>
<dbReference type="EMBL" id="WIXP02000014">
    <property type="protein sequence ID" value="KAF6199755.1"/>
    <property type="molecule type" value="Genomic_DNA"/>
</dbReference>
<evidence type="ECO:0000313" key="18">
    <source>
        <dbReference type="Proteomes" id="UP000466442"/>
    </source>
</evidence>
<dbReference type="Gene3D" id="3.40.50.300">
    <property type="entry name" value="P-loop containing nucleotide triphosphate hydrolases"/>
    <property type="match status" value="2"/>
</dbReference>
<keyword evidence="11" id="KW-0206">Cytoskeleton</keyword>
<dbReference type="GO" id="GO:0005524">
    <property type="term" value="F:ATP binding"/>
    <property type="evidence" value="ECO:0007669"/>
    <property type="project" value="UniProtKB-KW"/>
</dbReference>
<comment type="subcellular location">
    <subcellularLocation>
        <location evidence="1">Cytoplasm</location>
        <location evidence="1">Cytoskeleton</location>
        <location evidence="1">Cilium axoneme</location>
    </subcellularLocation>
</comment>
<dbReference type="Pfam" id="PF03028">
    <property type="entry name" value="Dynein_heavy"/>
    <property type="match status" value="1"/>
</dbReference>
<evidence type="ECO:0000256" key="3">
    <source>
        <dbReference type="ARBA" id="ARBA00022490"/>
    </source>
</evidence>
<evidence type="ECO:0000313" key="17">
    <source>
        <dbReference type="EMBL" id="KAF6199755.1"/>
    </source>
</evidence>
<dbReference type="FunFam" id="1.10.8.720:FF:000001">
    <property type="entry name" value="dynein heavy chain 7, axonemal"/>
    <property type="match status" value="1"/>
</dbReference>
<comment type="similarity">
    <text evidence="2">Belongs to the dynein heavy chain family.</text>
</comment>
<evidence type="ECO:0000259" key="16">
    <source>
        <dbReference type="Pfam" id="PF18199"/>
    </source>
</evidence>
<evidence type="ECO:0000259" key="13">
    <source>
        <dbReference type="Pfam" id="PF03028"/>
    </source>
</evidence>
<evidence type="ECO:0000256" key="5">
    <source>
        <dbReference type="ARBA" id="ARBA00022741"/>
    </source>
</evidence>
<dbReference type="GO" id="GO:0008569">
    <property type="term" value="F:minus-end-directed microtubule motor activity"/>
    <property type="evidence" value="ECO:0007669"/>
    <property type="project" value="InterPro"/>
</dbReference>
<dbReference type="InterPro" id="IPR004273">
    <property type="entry name" value="Dynein_heavy_D6_P-loop"/>
</dbReference>
<feature type="domain" description="Dynein heavy chain C-terminal" evidence="16">
    <location>
        <begin position="846"/>
        <end position="1147"/>
    </location>
</feature>
<dbReference type="GO" id="GO:0030286">
    <property type="term" value="C:dynein complex"/>
    <property type="evidence" value="ECO:0007669"/>
    <property type="project" value="UniProtKB-KW"/>
</dbReference>
<dbReference type="Gene3D" id="1.10.8.1220">
    <property type="match status" value="1"/>
</dbReference>
<accession>A0A8S9WWQ1</accession>
<dbReference type="Gene3D" id="6.10.140.1060">
    <property type="match status" value="1"/>
</dbReference>
<dbReference type="FunFam" id="3.40.50.300:FF:000223">
    <property type="entry name" value="Dynein heavy chain 3, axonemal"/>
    <property type="match status" value="1"/>
</dbReference>
<dbReference type="GO" id="GO:0005874">
    <property type="term" value="C:microtubule"/>
    <property type="evidence" value="ECO:0007669"/>
    <property type="project" value="UniProtKB-KW"/>
</dbReference>
<dbReference type="InterPro" id="IPR035706">
    <property type="entry name" value="AAA_9"/>
</dbReference>
<evidence type="ECO:0000256" key="6">
    <source>
        <dbReference type="ARBA" id="ARBA00022840"/>
    </source>
</evidence>
<dbReference type="InterPro" id="IPR026983">
    <property type="entry name" value="DHC"/>
</dbReference>
<evidence type="ECO:0000256" key="9">
    <source>
        <dbReference type="ARBA" id="ARBA00023069"/>
    </source>
</evidence>
<keyword evidence="6" id="KW-0067">ATP-binding</keyword>
<evidence type="ECO:0000256" key="10">
    <source>
        <dbReference type="ARBA" id="ARBA00023175"/>
    </source>
</evidence>
<dbReference type="Pfam" id="PF12781">
    <property type="entry name" value="AAA_9"/>
    <property type="match status" value="1"/>
</dbReference>
<dbReference type="Proteomes" id="UP000466442">
    <property type="component" value="Unassembled WGS sequence"/>
</dbReference>
<dbReference type="InterPro" id="IPR027417">
    <property type="entry name" value="P-loop_NTPase"/>
</dbReference>
<dbReference type="Gene3D" id="1.20.920.20">
    <property type="match status" value="1"/>
</dbReference>
<dbReference type="Pfam" id="PF18198">
    <property type="entry name" value="AAA_lid_11"/>
    <property type="match status" value="1"/>
</dbReference>
<name>A0A8S9WWQ1_APOLU</name>
<dbReference type="Gene3D" id="1.10.8.720">
    <property type="entry name" value="Region D6 of dynein motor"/>
    <property type="match status" value="1"/>
</dbReference>
<dbReference type="FunFam" id="3.10.490.20:FF:000001">
    <property type="entry name" value="dynein heavy chain 7, axonemal"/>
    <property type="match status" value="1"/>
</dbReference>
<dbReference type="InterPro" id="IPR041228">
    <property type="entry name" value="Dynein_C"/>
</dbReference>
<dbReference type="InterPro" id="IPR043160">
    <property type="entry name" value="Dynein_C_barrel"/>
</dbReference>
<organism evidence="17 18">
    <name type="scientific">Apolygus lucorum</name>
    <name type="common">Small green plant bug</name>
    <name type="synonym">Lygocoris lucorum</name>
    <dbReference type="NCBI Taxonomy" id="248454"/>
    <lineage>
        <taxon>Eukaryota</taxon>
        <taxon>Metazoa</taxon>
        <taxon>Ecdysozoa</taxon>
        <taxon>Arthropoda</taxon>
        <taxon>Hexapoda</taxon>
        <taxon>Insecta</taxon>
        <taxon>Pterygota</taxon>
        <taxon>Neoptera</taxon>
        <taxon>Paraneoptera</taxon>
        <taxon>Hemiptera</taxon>
        <taxon>Heteroptera</taxon>
        <taxon>Panheteroptera</taxon>
        <taxon>Cimicomorpha</taxon>
        <taxon>Miridae</taxon>
        <taxon>Mirini</taxon>
        <taxon>Apolygus</taxon>
    </lineage>
</organism>
<dbReference type="GO" id="GO:0007018">
    <property type="term" value="P:microtubule-based movement"/>
    <property type="evidence" value="ECO:0007669"/>
    <property type="project" value="InterPro"/>
</dbReference>
<dbReference type="OrthoDB" id="447173at2759"/>
<dbReference type="FunFam" id="1.20.1270.280:FF:000001">
    <property type="entry name" value="dynein heavy chain 7, axonemal"/>
    <property type="match status" value="1"/>
</dbReference>
<keyword evidence="8" id="KW-0175">Coiled coil</keyword>
<proteinExistence type="inferred from homology"/>
<keyword evidence="9" id="KW-0969">Cilium</keyword>
<evidence type="ECO:0000256" key="2">
    <source>
        <dbReference type="ARBA" id="ARBA00008887"/>
    </source>
</evidence>
<feature type="domain" description="Dynein heavy chain AAA lid" evidence="15">
    <location>
        <begin position="700"/>
        <end position="839"/>
    </location>
</feature>
<evidence type="ECO:0008006" key="19">
    <source>
        <dbReference type="Google" id="ProtNLM"/>
    </source>
</evidence>
<dbReference type="GO" id="GO:0045505">
    <property type="term" value="F:dynein intermediate chain binding"/>
    <property type="evidence" value="ECO:0007669"/>
    <property type="project" value="InterPro"/>
</dbReference>
<dbReference type="Gene3D" id="1.20.1270.280">
    <property type="match status" value="1"/>
</dbReference>
<dbReference type="FunFam" id="3.40.50.300:FF:000362">
    <property type="entry name" value="Dynein, axonemal, heavy chain 6"/>
    <property type="match status" value="1"/>
</dbReference>
<dbReference type="FunFam" id="1.10.8.1220:FF:000001">
    <property type="entry name" value="Dynein axonemal heavy chain 5"/>
    <property type="match status" value="1"/>
</dbReference>
<dbReference type="Gene3D" id="3.10.490.20">
    <property type="match status" value="1"/>
</dbReference>
<evidence type="ECO:0000256" key="1">
    <source>
        <dbReference type="ARBA" id="ARBA00004430"/>
    </source>
</evidence>
<keyword evidence="3" id="KW-0963">Cytoplasm</keyword>
<dbReference type="InterPro" id="IPR041658">
    <property type="entry name" value="AAA_lid_11"/>
</dbReference>
<keyword evidence="4" id="KW-0493">Microtubule</keyword>
<evidence type="ECO:0000259" key="15">
    <source>
        <dbReference type="Pfam" id="PF18198"/>
    </source>
</evidence>
<feature type="domain" description="Dynein heavy chain ATP-binding dynein motor region" evidence="14">
    <location>
        <begin position="85"/>
        <end position="306"/>
    </location>
</feature>
<dbReference type="GO" id="GO:0051959">
    <property type="term" value="F:dynein light intermediate chain binding"/>
    <property type="evidence" value="ECO:0007669"/>
    <property type="project" value="InterPro"/>
</dbReference>
<evidence type="ECO:0000256" key="12">
    <source>
        <dbReference type="ARBA" id="ARBA00023273"/>
    </source>
</evidence>
<dbReference type="Pfam" id="PF18199">
    <property type="entry name" value="Dynein_C"/>
    <property type="match status" value="1"/>
</dbReference>
<evidence type="ECO:0000256" key="11">
    <source>
        <dbReference type="ARBA" id="ARBA00023212"/>
    </source>
</evidence>
<dbReference type="AlphaFoldDB" id="A0A8S9WWQ1"/>
<keyword evidence="5" id="KW-0547">Nucleotide-binding</keyword>
<evidence type="ECO:0000259" key="14">
    <source>
        <dbReference type="Pfam" id="PF12781"/>
    </source>
</evidence>
<evidence type="ECO:0000256" key="8">
    <source>
        <dbReference type="ARBA" id="ARBA00023054"/>
    </source>
</evidence>
<dbReference type="PANTHER" id="PTHR22878">
    <property type="entry name" value="DYNEIN HEAVY CHAIN 6, AXONEMAL-LIKE-RELATED"/>
    <property type="match status" value="1"/>
</dbReference>
<keyword evidence="10" id="KW-0505">Motor protein</keyword>
<feature type="domain" description="Dynein heavy chain region D6 P-loop" evidence="13">
    <location>
        <begin position="550"/>
        <end position="665"/>
    </location>
</feature>
<evidence type="ECO:0000256" key="4">
    <source>
        <dbReference type="ARBA" id="ARBA00022701"/>
    </source>
</evidence>
<protein>
    <recommendedName>
        <fullName evidence="19">Dynein heavy chain 3, axonemal</fullName>
    </recommendedName>
</protein>
<reference evidence="17" key="1">
    <citation type="journal article" date="2021" name="Mol. Ecol. Resour.">
        <title>Apolygus lucorum genome provides insights into omnivorousness and mesophyll feeding.</title>
        <authorList>
            <person name="Liu Y."/>
            <person name="Liu H."/>
            <person name="Wang H."/>
            <person name="Huang T."/>
            <person name="Liu B."/>
            <person name="Yang B."/>
            <person name="Yin L."/>
            <person name="Li B."/>
            <person name="Zhang Y."/>
            <person name="Zhang S."/>
            <person name="Jiang F."/>
            <person name="Zhang X."/>
            <person name="Ren Y."/>
            <person name="Wang B."/>
            <person name="Wang S."/>
            <person name="Lu Y."/>
            <person name="Wu K."/>
            <person name="Fan W."/>
            <person name="Wang G."/>
        </authorList>
    </citation>
    <scope>NUCLEOTIDE SEQUENCE</scope>
    <source>
        <strain evidence="17">12Hb</strain>
    </source>
</reference>
<dbReference type="GO" id="GO:0005930">
    <property type="term" value="C:axoneme"/>
    <property type="evidence" value="ECO:0007669"/>
    <property type="project" value="UniProtKB-SubCell"/>
</dbReference>
<dbReference type="PANTHER" id="PTHR22878:SF71">
    <property type="entry name" value="DYNEIN, AXONEMAL, HEAVY CHAIN 3"/>
    <property type="match status" value="1"/>
</dbReference>
<sequence>MLPAGGLGGEKARWSETARELQDTLDNAVGDVLISSGVVAYLGAFTVDFRTELIHHWNSYCLKMEVPCSTNFSMISTLGEPVTIRDWNIHGLPVDGFSVENGIIVSTARRWPLMIDPQGQANKWIKNMEKKNRLFVIKLTDNNYMRVVERAIEHGLPVLLENILEEIDASLEPVLLKNFFKQGGMDYLKVGDNVLQYHHSFRLFITTQMRNPHYLPEIAVKVTLLNFMITPQGLQDQLLGIVVARERPELEEKKNELILESADNKRQLKELEDEILKVLSTAEGNILENETAIQTLSQSKVLSAMITKKQEISAATEIEIDHARNLFVPVSVHSAVLFFCLSEMANIDPMYQYSLVWFINLYNQAIANSEKSDSLDVRLKNLNDYFTVSIYKNVCRSLFERDKLTFSFVLTLGIDRSKKLVEDEHVAFLLTGGVALENPFPNPASGWLSEKSWSEIVRASRLHGLGEFKDSIERRTDEWKAYYDNFDPVQKSPPSPFGYVQNLPWLIILRCLRPDKLVPAAVAYITKRMTKTFVEPPPFNLTEAYADSHCCAPLVFILSAGADPMANLMKFADDMEVNRATLMTISLGQGQGPIASKMIETGIKTGEWVVLQNCHLAESWMKQLDKICSEVIVPATTNPSFRLWLTSYPSTAFPVSILQNGVKMTNEAPKGLKANLYRSYTGDPISDSRFYENSHFPKKWQTLLFALCFFHGIVQERRKFGPLGWNIPYEFNDSDLRISVQQLQMFLNEYEDVPFDALTYLTGECNYGGRVTDDKDRRLLNSILSTFYNPTVIAEEMYAFSPSGVYHVPSDTSYEGVLSYISKLPLAPLPEVFGLHENADITKDNKETGALLYSVLLTQSHVAEGAGGQDSDEMIQEVAEDILNKMPPPFNIEEAEEKYPTMYEQSMNTVLRQELIRFNKLSNVIVSSLKQVQKAVKGLVVMSKDLEEVYSSMLIGRVPNLWASKSYPSLKPLAGYINDLLQRLKFLQRWLNQGIPIVFWLSGFYFTQSFISGVLQNYSRRHKISIDQLGFQFEVTNYEYDAPREPEFGVYTKGLFLEGARWDRDTMRLSESYPKVLFDTLPIIWLKPGIKKNFKKLPIYNCPLYRTTARRGVLATTGHSTNYVMYVELTSDLPQKHWINRGVASLLQLDD</sequence>
<keyword evidence="7" id="KW-0243">Dynein</keyword>
<keyword evidence="12" id="KW-0966">Cell projection</keyword>
<keyword evidence="18" id="KW-1185">Reference proteome</keyword>
<evidence type="ECO:0000256" key="7">
    <source>
        <dbReference type="ARBA" id="ARBA00023017"/>
    </source>
</evidence>
<dbReference type="InterPro" id="IPR042219">
    <property type="entry name" value="AAA_lid_11_sf"/>
</dbReference>
<comment type="caution">
    <text evidence="17">The sequence shown here is derived from an EMBL/GenBank/DDBJ whole genome shotgun (WGS) entry which is preliminary data.</text>
</comment>